<evidence type="ECO:0000256" key="2">
    <source>
        <dbReference type="ARBA" id="ARBA00022723"/>
    </source>
</evidence>
<proteinExistence type="inferred from homology"/>
<dbReference type="PROSITE" id="PS51891">
    <property type="entry name" value="CENP_V_GFA"/>
    <property type="match status" value="1"/>
</dbReference>
<evidence type="ECO:0000313" key="7">
    <source>
        <dbReference type="Proteomes" id="UP000241010"/>
    </source>
</evidence>
<dbReference type="RefSeq" id="WP_107661896.1">
    <property type="nucleotide sequence ID" value="NZ_PZKG01000001.1"/>
</dbReference>
<evidence type="ECO:0000259" key="5">
    <source>
        <dbReference type="PROSITE" id="PS51891"/>
    </source>
</evidence>
<evidence type="ECO:0000313" key="6">
    <source>
        <dbReference type="EMBL" id="PTE23716.1"/>
    </source>
</evidence>
<keyword evidence="2" id="KW-0479">Metal-binding</keyword>
<feature type="domain" description="CENP-V/GFA" evidence="5">
    <location>
        <begin position="5"/>
        <end position="111"/>
    </location>
</feature>
<organism evidence="6 7">
    <name type="scientific">Cereibacter changlensis JA139</name>
    <dbReference type="NCBI Taxonomy" id="1188249"/>
    <lineage>
        <taxon>Bacteria</taxon>
        <taxon>Pseudomonadati</taxon>
        <taxon>Pseudomonadota</taxon>
        <taxon>Alphaproteobacteria</taxon>
        <taxon>Rhodobacterales</taxon>
        <taxon>Paracoccaceae</taxon>
        <taxon>Cereibacter</taxon>
    </lineage>
</organism>
<reference evidence="6 7" key="1">
    <citation type="submission" date="2018-03" db="EMBL/GenBank/DDBJ databases">
        <title>Cereibacter changlensis.</title>
        <authorList>
            <person name="Meyer T.E."/>
            <person name="Miller S."/>
            <person name="Lodha T."/>
            <person name="Gandham S."/>
            <person name="Chintalapati S."/>
            <person name="Chintalapati V.R."/>
        </authorList>
    </citation>
    <scope>NUCLEOTIDE SEQUENCE [LARGE SCALE GENOMIC DNA]</scope>
    <source>
        <strain evidence="6 7">JA139</strain>
    </source>
</reference>
<sequence>MTNERQGHCLCNGVRITVTDPSHELGACHCDMCRRWTGVAFVGFGVAERKLKIEGSENVTAFRSSDWAERCFCKVCGSTLWYHLTIPGQELTHYVAAGLLDDLSGMTLEHELFIDKKPDAFAFAGDRKRTTEADFLASLSASPEE</sequence>
<dbReference type="OrthoDB" id="9807246at2"/>
<comment type="similarity">
    <text evidence="1">Belongs to the Gfa family.</text>
</comment>
<accession>A0A2T4K0Q8</accession>
<dbReference type="EMBL" id="PZKG01000001">
    <property type="protein sequence ID" value="PTE23716.1"/>
    <property type="molecule type" value="Genomic_DNA"/>
</dbReference>
<dbReference type="Proteomes" id="UP000241010">
    <property type="component" value="Unassembled WGS sequence"/>
</dbReference>
<keyword evidence="3" id="KW-0862">Zinc</keyword>
<keyword evidence="4" id="KW-0456">Lyase</keyword>
<keyword evidence="7" id="KW-1185">Reference proteome</keyword>
<dbReference type="Pfam" id="PF04828">
    <property type="entry name" value="GFA"/>
    <property type="match status" value="1"/>
</dbReference>
<dbReference type="Gene3D" id="3.90.1590.10">
    <property type="entry name" value="glutathione-dependent formaldehyde- activating enzyme (gfa)"/>
    <property type="match status" value="1"/>
</dbReference>
<dbReference type="InterPro" id="IPR011057">
    <property type="entry name" value="Mss4-like_sf"/>
</dbReference>
<evidence type="ECO:0000256" key="4">
    <source>
        <dbReference type="ARBA" id="ARBA00023239"/>
    </source>
</evidence>
<evidence type="ECO:0000256" key="1">
    <source>
        <dbReference type="ARBA" id="ARBA00005495"/>
    </source>
</evidence>
<dbReference type="GO" id="GO:0046872">
    <property type="term" value="F:metal ion binding"/>
    <property type="evidence" value="ECO:0007669"/>
    <property type="project" value="UniProtKB-KW"/>
</dbReference>
<comment type="caution">
    <text evidence="6">The sequence shown here is derived from an EMBL/GenBank/DDBJ whole genome shotgun (WGS) entry which is preliminary data.</text>
</comment>
<dbReference type="SUPFAM" id="SSF51316">
    <property type="entry name" value="Mss4-like"/>
    <property type="match status" value="1"/>
</dbReference>
<dbReference type="PANTHER" id="PTHR33337:SF40">
    <property type="entry name" value="CENP-V_GFA DOMAIN-CONTAINING PROTEIN-RELATED"/>
    <property type="match status" value="1"/>
</dbReference>
<name>A0A2T4K0Q8_9RHOB</name>
<evidence type="ECO:0000256" key="3">
    <source>
        <dbReference type="ARBA" id="ARBA00022833"/>
    </source>
</evidence>
<gene>
    <name evidence="6" type="ORF">C5F48_00210</name>
</gene>
<dbReference type="InterPro" id="IPR006913">
    <property type="entry name" value="CENP-V/GFA"/>
</dbReference>
<dbReference type="AlphaFoldDB" id="A0A2T4K0Q8"/>
<protein>
    <submittedName>
        <fullName evidence="6">Aldehyde-activating protein</fullName>
    </submittedName>
</protein>
<dbReference type="PANTHER" id="PTHR33337">
    <property type="entry name" value="GFA DOMAIN-CONTAINING PROTEIN"/>
    <property type="match status" value="1"/>
</dbReference>
<dbReference type="GO" id="GO:0016846">
    <property type="term" value="F:carbon-sulfur lyase activity"/>
    <property type="evidence" value="ECO:0007669"/>
    <property type="project" value="InterPro"/>
</dbReference>